<reference evidence="2 3" key="1">
    <citation type="submission" date="2017-02" db="EMBL/GenBank/DDBJ databases">
        <title>Draft genome sequence of Moraxella pluranimalium CCUG 54913T type strain.</title>
        <authorList>
            <person name="Salva-Serra F."/>
            <person name="Engstrom-Jakobsson H."/>
            <person name="Thorell K."/>
            <person name="Jaen-Luchoro D."/>
            <person name="Gonzales-Siles L."/>
            <person name="Karlsson R."/>
            <person name="Yazdan S."/>
            <person name="Boulund F."/>
            <person name="Johnning A."/>
            <person name="Engstrand L."/>
            <person name="Kristiansson E."/>
            <person name="Moore E."/>
        </authorList>
    </citation>
    <scope>NUCLEOTIDE SEQUENCE [LARGE SCALE GENOMIC DNA]</scope>
    <source>
        <strain evidence="2 3">CCUG 54913</strain>
    </source>
</reference>
<dbReference type="RefSeq" id="WP_078254938.1">
    <property type="nucleotide sequence ID" value="NZ_MUYU01000031.1"/>
</dbReference>
<name>A0A1T0CG22_9GAMM</name>
<evidence type="ECO:0000313" key="2">
    <source>
        <dbReference type="EMBL" id="OOS21302.1"/>
    </source>
</evidence>
<keyword evidence="3" id="KW-1185">Reference proteome</keyword>
<sequence length="260" mass="28216">MIKTIRAKQSGFVLIIVLVAVLIISAMAMLMLNQASTDTKASVVGYQKTQLTTQAWQAITPLWQLNHTQLHDLAHSGSWLGQMLGASTQPIVGWYACGQVSAGVLDMSDGQSDQSSMTCPTNLPKYHAYLTTLNASHYLYKAFHPKLSTSTQATPTDAPPSDASSTYHYHLLQLYAVATSQSHAKCQTASMYERQAIKCYGDMGVPVQAVGANWLIVIEQQISADTADTDVNHLNAQAAQAKPKATIIKLGVHDVDIIRE</sequence>
<proteinExistence type="predicted"/>
<protein>
    <submittedName>
        <fullName evidence="2">Uncharacterized protein</fullName>
    </submittedName>
</protein>
<dbReference type="Proteomes" id="UP000189800">
    <property type="component" value="Unassembled WGS sequence"/>
</dbReference>
<comment type="caution">
    <text evidence="2">The sequence shown here is derived from an EMBL/GenBank/DDBJ whole genome shotgun (WGS) entry which is preliminary data.</text>
</comment>
<evidence type="ECO:0000313" key="3">
    <source>
        <dbReference type="Proteomes" id="UP000189800"/>
    </source>
</evidence>
<feature type="transmembrane region" description="Helical" evidence="1">
    <location>
        <begin position="12"/>
        <end position="32"/>
    </location>
</feature>
<dbReference type="EMBL" id="MUYU01000031">
    <property type="protein sequence ID" value="OOS21302.1"/>
    <property type="molecule type" value="Genomic_DNA"/>
</dbReference>
<dbReference type="STRING" id="470453.B0680_09940"/>
<keyword evidence="1" id="KW-0472">Membrane</keyword>
<dbReference type="AlphaFoldDB" id="A0A1T0CG22"/>
<organism evidence="2 3">
    <name type="scientific">Moraxella pluranimalium</name>
    <dbReference type="NCBI Taxonomy" id="470453"/>
    <lineage>
        <taxon>Bacteria</taxon>
        <taxon>Pseudomonadati</taxon>
        <taxon>Pseudomonadota</taxon>
        <taxon>Gammaproteobacteria</taxon>
        <taxon>Moraxellales</taxon>
        <taxon>Moraxellaceae</taxon>
        <taxon>Moraxella</taxon>
    </lineage>
</organism>
<gene>
    <name evidence="2" type="ORF">B0680_09940</name>
</gene>
<keyword evidence="1" id="KW-0812">Transmembrane</keyword>
<accession>A0A1T0CG22</accession>
<evidence type="ECO:0000256" key="1">
    <source>
        <dbReference type="SAM" id="Phobius"/>
    </source>
</evidence>
<keyword evidence="1" id="KW-1133">Transmembrane helix</keyword>